<accession>A0A7S6PV26</accession>
<feature type="domain" description="Large ribosomal subunit protein uL5 N-terminal" evidence="10">
    <location>
        <begin position="24"/>
        <end position="80"/>
    </location>
</feature>
<dbReference type="SUPFAM" id="SSF55282">
    <property type="entry name" value="RL5-like"/>
    <property type="match status" value="1"/>
</dbReference>
<keyword evidence="5 12" id="KW-0934">Plastid</keyword>
<dbReference type="InterPro" id="IPR031310">
    <property type="entry name" value="Ribosomal_uL5_N"/>
</dbReference>
<name>A0A7S6PV26_9STRA</name>
<evidence type="ECO:0000259" key="10">
    <source>
        <dbReference type="Pfam" id="PF00281"/>
    </source>
</evidence>
<comment type="subunit">
    <text evidence="4">Part of the 50S ribosomal subunit; contacts the 5S rRNA.</text>
</comment>
<comment type="function">
    <text evidence="1">Binds 5S rRNA, forms part of the central protuberance of the 50S subunit.</text>
</comment>
<reference evidence="12" key="1">
    <citation type="journal article" date="2020" name="Front. Plant Sci.">
        <title>Comparative Plastid Genomics of Non-Photosynthetic Chrysophytes: Genome Reduction and Compaction.</title>
        <authorList>
            <person name="Kim J.I."/>
            <person name="Jeong M."/>
            <person name="Archibald J.M."/>
            <person name="Shin W."/>
        </authorList>
    </citation>
    <scope>NUCLEOTIDE SEQUENCE</scope>
    <source>
        <strain evidence="12">Jangsampo120217C5</strain>
    </source>
</reference>
<evidence type="ECO:0000256" key="2">
    <source>
        <dbReference type="ARBA" id="ARBA00004474"/>
    </source>
</evidence>
<dbReference type="GO" id="GO:0006412">
    <property type="term" value="P:translation"/>
    <property type="evidence" value="ECO:0007669"/>
    <property type="project" value="InterPro"/>
</dbReference>
<dbReference type="InterPro" id="IPR002132">
    <property type="entry name" value="Ribosomal_uL5"/>
</dbReference>
<evidence type="ECO:0000256" key="4">
    <source>
        <dbReference type="ARBA" id="ARBA00011505"/>
    </source>
</evidence>
<evidence type="ECO:0000256" key="7">
    <source>
        <dbReference type="ARBA" id="ARBA00023274"/>
    </source>
</evidence>
<dbReference type="AlphaFoldDB" id="A0A7S6PV26"/>
<evidence type="ECO:0000259" key="11">
    <source>
        <dbReference type="Pfam" id="PF00673"/>
    </source>
</evidence>
<keyword evidence="7 9" id="KW-0687">Ribonucleoprotein</keyword>
<dbReference type="GO" id="GO:1990904">
    <property type="term" value="C:ribonucleoprotein complex"/>
    <property type="evidence" value="ECO:0007669"/>
    <property type="project" value="UniProtKB-KW"/>
</dbReference>
<dbReference type="GO" id="GO:0003735">
    <property type="term" value="F:structural constituent of ribosome"/>
    <property type="evidence" value="ECO:0007669"/>
    <property type="project" value="InterPro"/>
</dbReference>
<feature type="domain" description="Large ribosomal subunit protein uL5 C-terminal" evidence="11">
    <location>
        <begin position="84"/>
        <end position="177"/>
    </location>
</feature>
<dbReference type="GO" id="GO:0005840">
    <property type="term" value="C:ribosome"/>
    <property type="evidence" value="ECO:0007669"/>
    <property type="project" value="UniProtKB-KW"/>
</dbReference>
<dbReference type="FunFam" id="3.30.1440.10:FF:000001">
    <property type="entry name" value="50S ribosomal protein L5"/>
    <property type="match status" value="1"/>
</dbReference>
<evidence type="ECO:0000313" key="12">
    <source>
        <dbReference type="EMBL" id="QOU10614.1"/>
    </source>
</evidence>
<dbReference type="InterPro" id="IPR020930">
    <property type="entry name" value="Ribosomal_uL5_bac-type"/>
</dbReference>
<dbReference type="PANTHER" id="PTHR11994">
    <property type="entry name" value="60S RIBOSOMAL PROTEIN L11-RELATED"/>
    <property type="match status" value="1"/>
</dbReference>
<comment type="similarity">
    <text evidence="3 9">Belongs to the universal ribosomal protein uL5 family.</text>
</comment>
<dbReference type="InterPro" id="IPR031309">
    <property type="entry name" value="Ribosomal_uL5_C"/>
</dbReference>
<evidence type="ECO:0000256" key="9">
    <source>
        <dbReference type="RuleBase" id="RU003930"/>
    </source>
</evidence>
<keyword evidence="6 9" id="KW-0689">Ribosomal protein</keyword>
<dbReference type="Pfam" id="PF00281">
    <property type="entry name" value="Ribosomal_L5"/>
    <property type="match status" value="1"/>
</dbReference>
<comment type="subcellular location">
    <subcellularLocation>
        <location evidence="2">Plastid</location>
    </subcellularLocation>
</comment>
<gene>
    <name evidence="12" type="primary">rpl5</name>
    <name evidence="12" type="ORF">PedoPt_p039</name>
</gene>
<organism evidence="12">
    <name type="scientific">Pedospumella sp. Jangsampo120217C5</name>
    <dbReference type="NCBI Taxonomy" id="2782409"/>
    <lineage>
        <taxon>Eukaryota</taxon>
        <taxon>Sar</taxon>
        <taxon>Stramenopiles</taxon>
        <taxon>Ochrophyta</taxon>
        <taxon>Chrysophyceae</taxon>
        <taxon>Chromulinales</taxon>
        <taxon>Chromulinaceae</taxon>
        <taxon>Pedospumella</taxon>
    </lineage>
</organism>
<proteinExistence type="inferred from homology"/>
<evidence type="ECO:0000256" key="1">
    <source>
        <dbReference type="ARBA" id="ARBA00003898"/>
    </source>
</evidence>
<sequence length="181" mass="20785">MNNLKREYTAKIIPSIINEFGYKNIHRVPKIEKIIISSSLGLNAQNKLYLQNAIEEFRLISGQQPVLTKAKKSIAGFKIRKGAPIGLFVTLRREKMYAFLEKLIKVVLPRIRDFRGLRKNSFDTNGNYNLGIKEQLVFPEISYESVERVRGFSITIVTNAKNKTEGFFLLKEFGVPFANEE</sequence>
<dbReference type="HAMAP" id="MF_01333_B">
    <property type="entry name" value="Ribosomal_uL5_B"/>
    <property type="match status" value="1"/>
</dbReference>
<evidence type="ECO:0000256" key="6">
    <source>
        <dbReference type="ARBA" id="ARBA00022980"/>
    </source>
</evidence>
<evidence type="ECO:0000256" key="3">
    <source>
        <dbReference type="ARBA" id="ARBA00008553"/>
    </source>
</evidence>
<protein>
    <recommendedName>
        <fullName evidence="8">50S ribosomal protein L5, chloroplastic</fullName>
    </recommendedName>
</protein>
<dbReference type="GO" id="GO:0009536">
    <property type="term" value="C:plastid"/>
    <property type="evidence" value="ECO:0007669"/>
    <property type="project" value="UniProtKB-SubCell"/>
</dbReference>
<geneLocation type="plastid" evidence="12"/>
<dbReference type="EMBL" id="MN935477">
    <property type="protein sequence ID" value="QOU10614.1"/>
    <property type="molecule type" value="Genomic_DNA"/>
</dbReference>
<dbReference type="NCBIfam" id="NF000585">
    <property type="entry name" value="PRK00010.1"/>
    <property type="match status" value="1"/>
</dbReference>
<dbReference type="PIRSF" id="PIRSF002161">
    <property type="entry name" value="Ribosomal_L5"/>
    <property type="match status" value="1"/>
</dbReference>
<evidence type="ECO:0000256" key="8">
    <source>
        <dbReference type="ARBA" id="ARBA00035391"/>
    </source>
</evidence>
<evidence type="ECO:0000256" key="5">
    <source>
        <dbReference type="ARBA" id="ARBA00022640"/>
    </source>
</evidence>
<dbReference type="Pfam" id="PF00673">
    <property type="entry name" value="Ribosomal_L5_C"/>
    <property type="match status" value="1"/>
</dbReference>
<dbReference type="Gene3D" id="3.30.1440.10">
    <property type="match status" value="1"/>
</dbReference>
<dbReference type="InterPro" id="IPR022803">
    <property type="entry name" value="Ribosomal_uL5_dom_sf"/>
</dbReference>